<keyword evidence="2" id="KW-1185">Reference proteome</keyword>
<name>A0ABU8M890_9PSEU</name>
<accession>A0ABU8M890</accession>
<organism evidence="1 2">
    <name type="scientific">Actinomycetospora flava</name>
    <dbReference type="NCBI Taxonomy" id="3129232"/>
    <lineage>
        <taxon>Bacteria</taxon>
        <taxon>Bacillati</taxon>
        <taxon>Actinomycetota</taxon>
        <taxon>Actinomycetes</taxon>
        <taxon>Pseudonocardiales</taxon>
        <taxon>Pseudonocardiaceae</taxon>
        <taxon>Actinomycetospora</taxon>
    </lineage>
</organism>
<evidence type="ECO:0000313" key="2">
    <source>
        <dbReference type="Proteomes" id="UP001369736"/>
    </source>
</evidence>
<gene>
    <name evidence="1" type="ORF">WCD58_16900</name>
</gene>
<dbReference type="Proteomes" id="UP001369736">
    <property type="component" value="Unassembled WGS sequence"/>
</dbReference>
<evidence type="ECO:0000313" key="1">
    <source>
        <dbReference type="EMBL" id="MEJ2862852.1"/>
    </source>
</evidence>
<dbReference type="EMBL" id="JBBEGM010000006">
    <property type="protein sequence ID" value="MEJ2862852.1"/>
    <property type="molecule type" value="Genomic_DNA"/>
</dbReference>
<proteinExistence type="predicted"/>
<protein>
    <recommendedName>
        <fullName evidence="3">ParE-like toxin of type II ParDE toxin-antitoxin system</fullName>
    </recommendedName>
</protein>
<reference evidence="1 2" key="1">
    <citation type="submission" date="2024-03" db="EMBL/GenBank/DDBJ databases">
        <title>Actinomycetospora sp. OC33-EN07, a novel actinomycete isolated from wild orchid (Aerides multiflora).</title>
        <authorList>
            <person name="Suriyachadkun C."/>
        </authorList>
    </citation>
    <scope>NUCLEOTIDE SEQUENCE [LARGE SCALE GENOMIC DNA]</scope>
    <source>
        <strain evidence="1 2">OC33-EN07</strain>
    </source>
</reference>
<comment type="caution">
    <text evidence="1">The sequence shown here is derived from an EMBL/GenBank/DDBJ whole genome shotgun (WGS) entry which is preliminary data.</text>
</comment>
<sequence>MYEVRSELIDDEVRDLPPGAREAIAQLQVALSHTPWDSAPAVKHNPDAELRFLTFDTAEGFKFIYFVIIEHAREVVLERLIWSTWG</sequence>
<evidence type="ECO:0008006" key="3">
    <source>
        <dbReference type="Google" id="ProtNLM"/>
    </source>
</evidence>
<dbReference type="RefSeq" id="WP_337704220.1">
    <property type="nucleotide sequence ID" value="NZ_JBBEGM010000006.1"/>
</dbReference>